<reference evidence="1" key="1">
    <citation type="journal article" date="2015" name="Nature">
        <title>Complex archaea that bridge the gap between prokaryotes and eukaryotes.</title>
        <authorList>
            <person name="Spang A."/>
            <person name="Saw J.H."/>
            <person name="Jorgensen S.L."/>
            <person name="Zaremba-Niedzwiedzka K."/>
            <person name="Martijn J."/>
            <person name="Lind A.E."/>
            <person name="van Eijk R."/>
            <person name="Schleper C."/>
            <person name="Guy L."/>
            <person name="Ettema T.J."/>
        </authorList>
    </citation>
    <scope>NUCLEOTIDE SEQUENCE</scope>
</reference>
<organism evidence="1">
    <name type="scientific">marine sediment metagenome</name>
    <dbReference type="NCBI Taxonomy" id="412755"/>
    <lineage>
        <taxon>unclassified sequences</taxon>
        <taxon>metagenomes</taxon>
        <taxon>ecological metagenomes</taxon>
    </lineage>
</organism>
<accession>A0A0F8ZLY2</accession>
<name>A0A0F8ZLY2_9ZZZZ</name>
<sequence>MDDLVKAITTLKAKFAQTYQGNSHIHEAIPLSSSDFLSIDENDLNMLHKFATSNPIYYNSFEMEIMRIPCRVYEGDISEYWLNSIKHDTSYVPFYPTWILSAFFLLMEPKKTLI</sequence>
<gene>
    <name evidence="1" type="ORF">LCGC14_2757210</name>
</gene>
<dbReference type="EMBL" id="LAZR01050582">
    <property type="protein sequence ID" value="KKK87040.1"/>
    <property type="molecule type" value="Genomic_DNA"/>
</dbReference>
<dbReference type="AlphaFoldDB" id="A0A0F8ZLY2"/>
<evidence type="ECO:0000313" key="1">
    <source>
        <dbReference type="EMBL" id="KKK87040.1"/>
    </source>
</evidence>
<protein>
    <submittedName>
        <fullName evidence="1">Uncharacterized protein</fullName>
    </submittedName>
</protein>
<comment type="caution">
    <text evidence="1">The sequence shown here is derived from an EMBL/GenBank/DDBJ whole genome shotgun (WGS) entry which is preliminary data.</text>
</comment>
<proteinExistence type="predicted"/>